<organism evidence="7 8">
    <name type="scientific">Eublepharis macularius</name>
    <name type="common">Leopard gecko</name>
    <name type="synonym">Cyrtodactylus macularius</name>
    <dbReference type="NCBI Taxonomy" id="481883"/>
    <lineage>
        <taxon>Eukaryota</taxon>
        <taxon>Metazoa</taxon>
        <taxon>Chordata</taxon>
        <taxon>Craniata</taxon>
        <taxon>Vertebrata</taxon>
        <taxon>Euteleostomi</taxon>
        <taxon>Lepidosauria</taxon>
        <taxon>Squamata</taxon>
        <taxon>Bifurcata</taxon>
        <taxon>Gekkota</taxon>
        <taxon>Eublepharidae</taxon>
        <taxon>Eublepharinae</taxon>
        <taxon>Eublepharis</taxon>
    </lineage>
</organism>
<reference evidence="8" key="1">
    <citation type="submission" date="2025-08" db="UniProtKB">
        <authorList>
            <consortium name="RefSeq"/>
        </authorList>
    </citation>
    <scope>IDENTIFICATION</scope>
    <source>
        <tissue evidence="8">Blood</tissue>
    </source>
</reference>
<proteinExistence type="inferred from homology"/>
<keyword evidence="2" id="KW-0805">Transcription regulation</keyword>
<comment type="similarity">
    <text evidence="5">Belongs to the TAF10 family.</text>
</comment>
<evidence type="ECO:0000256" key="6">
    <source>
        <dbReference type="SAM" id="MobiDB-lite"/>
    </source>
</evidence>
<dbReference type="CDD" id="cd07982">
    <property type="entry name" value="HFD_TAF10"/>
    <property type="match status" value="1"/>
</dbReference>
<gene>
    <name evidence="8" type="primary">TAF10</name>
</gene>
<accession>A0AA97KUP2</accession>
<feature type="compositionally biased region" description="Low complexity" evidence="6">
    <location>
        <begin position="112"/>
        <end position="127"/>
    </location>
</feature>
<dbReference type="KEGG" id="emc:129326054"/>
<feature type="compositionally biased region" description="Low complexity" evidence="6">
    <location>
        <begin position="7"/>
        <end position="35"/>
    </location>
</feature>
<evidence type="ECO:0000256" key="1">
    <source>
        <dbReference type="ARBA" id="ARBA00004123"/>
    </source>
</evidence>
<feature type="compositionally biased region" description="Low complexity" evidence="6">
    <location>
        <begin position="48"/>
        <end position="66"/>
    </location>
</feature>
<sequence length="234" mass="22556">MRRAPRPEGAMSAASGSALEAEPSPAPAVVVAAAAPPAPPPLPPPAPAADAAAKGSPGGAAAAAAMGAGGGGGGGGGAGAAAAAAAPPAEGPSASNGAFAPPGGAPNGDVKPAAASTAAGPGASPAPSSAPLVDFLLQLEDYTPTIPDAVTGYYLNRAGFEASDPRIIRLISLAAQKFISDIANDALQHCKMKGTASGSSRNKAKDKKYTLTMEDLAPALAEYGVNVKKPHYFT</sequence>
<feature type="compositionally biased region" description="Pro residues" evidence="6">
    <location>
        <begin position="36"/>
        <end position="47"/>
    </location>
</feature>
<evidence type="ECO:0000256" key="4">
    <source>
        <dbReference type="ARBA" id="ARBA00023242"/>
    </source>
</evidence>
<dbReference type="AlphaFoldDB" id="A0AA97KUP2"/>
<dbReference type="GO" id="GO:0016251">
    <property type="term" value="F:RNA polymerase II general transcription initiation factor activity"/>
    <property type="evidence" value="ECO:0007669"/>
    <property type="project" value="TreeGrafter"/>
</dbReference>
<dbReference type="CTD" id="6881"/>
<dbReference type="GeneID" id="129326054"/>
<keyword evidence="3" id="KW-0804">Transcription</keyword>
<evidence type="ECO:0000313" key="7">
    <source>
        <dbReference type="Proteomes" id="UP001190640"/>
    </source>
</evidence>
<dbReference type="Pfam" id="PF03540">
    <property type="entry name" value="TAF10"/>
    <property type="match status" value="1"/>
</dbReference>
<dbReference type="RefSeq" id="XP_054830117.1">
    <property type="nucleotide sequence ID" value="XM_054974142.1"/>
</dbReference>
<dbReference type="PANTHER" id="PTHR21242:SF0">
    <property type="entry name" value="TRANSCRIPTION INITIATION FACTOR TFIID SUBUNIT 10"/>
    <property type="match status" value="1"/>
</dbReference>
<feature type="compositionally biased region" description="Gly residues" evidence="6">
    <location>
        <begin position="67"/>
        <end position="79"/>
    </location>
</feature>
<evidence type="ECO:0000256" key="2">
    <source>
        <dbReference type="ARBA" id="ARBA00023015"/>
    </source>
</evidence>
<comment type="subcellular location">
    <subcellularLocation>
        <location evidence="1">Nucleus</location>
    </subcellularLocation>
</comment>
<dbReference type="PANTHER" id="PTHR21242">
    <property type="entry name" value="TRANSCRIPTION INITIATION FACTOR TFIID SUBUNIT 10"/>
    <property type="match status" value="1"/>
</dbReference>
<name>A0AA97KUP2_EUBMA</name>
<dbReference type="GO" id="GO:0006367">
    <property type="term" value="P:transcription initiation at RNA polymerase II promoter"/>
    <property type="evidence" value="ECO:0007669"/>
    <property type="project" value="TreeGrafter"/>
</dbReference>
<dbReference type="PRINTS" id="PR01443">
    <property type="entry name" value="TFIID30KDSUB"/>
</dbReference>
<dbReference type="Proteomes" id="UP001190640">
    <property type="component" value="Chromosome 3"/>
</dbReference>
<evidence type="ECO:0000313" key="8">
    <source>
        <dbReference type="RefSeq" id="XP_054830117.1"/>
    </source>
</evidence>
<dbReference type="GO" id="GO:0005669">
    <property type="term" value="C:transcription factor TFIID complex"/>
    <property type="evidence" value="ECO:0007669"/>
    <property type="project" value="TreeGrafter"/>
</dbReference>
<keyword evidence="4" id="KW-0539">Nucleus</keyword>
<feature type="region of interest" description="Disordered" evidence="6">
    <location>
        <begin position="1"/>
        <end position="127"/>
    </location>
</feature>
<dbReference type="GO" id="GO:1990841">
    <property type="term" value="F:promoter-specific chromatin binding"/>
    <property type="evidence" value="ECO:0007669"/>
    <property type="project" value="TreeGrafter"/>
</dbReference>
<feature type="compositionally biased region" description="Low complexity" evidence="6">
    <location>
        <begin position="80"/>
        <end position="102"/>
    </location>
</feature>
<dbReference type="InterPro" id="IPR003923">
    <property type="entry name" value="TAF10"/>
</dbReference>
<dbReference type="GO" id="GO:0000124">
    <property type="term" value="C:SAGA complex"/>
    <property type="evidence" value="ECO:0007669"/>
    <property type="project" value="TreeGrafter"/>
</dbReference>
<protein>
    <submittedName>
        <fullName evidence="8">Transcription initiation factor TFIID subunit 10</fullName>
    </submittedName>
</protein>
<evidence type="ECO:0000256" key="3">
    <source>
        <dbReference type="ARBA" id="ARBA00023163"/>
    </source>
</evidence>
<keyword evidence="7" id="KW-1185">Reference proteome</keyword>
<evidence type="ECO:0000256" key="5">
    <source>
        <dbReference type="ARBA" id="ARBA00025730"/>
    </source>
</evidence>